<proteinExistence type="predicted"/>
<evidence type="ECO:0000256" key="3">
    <source>
        <dbReference type="ARBA" id="ARBA00023125"/>
    </source>
</evidence>
<dbReference type="Gene3D" id="1.10.260.40">
    <property type="entry name" value="lambda repressor-like DNA-binding domains"/>
    <property type="match status" value="1"/>
</dbReference>
<dbReference type="SUPFAM" id="SSF47413">
    <property type="entry name" value="lambda repressor-like DNA-binding domains"/>
    <property type="match status" value="1"/>
</dbReference>
<evidence type="ECO:0000256" key="2">
    <source>
        <dbReference type="ARBA" id="ARBA00023015"/>
    </source>
</evidence>
<dbReference type="InterPro" id="IPR028082">
    <property type="entry name" value="Peripla_BP_I"/>
</dbReference>
<evidence type="ECO:0000313" key="7">
    <source>
        <dbReference type="Proteomes" id="UP001280415"/>
    </source>
</evidence>
<dbReference type="GO" id="GO:0000976">
    <property type="term" value="F:transcription cis-regulatory region binding"/>
    <property type="evidence" value="ECO:0007669"/>
    <property type="project" value="TreeGrafter"/>
</dbReference>
<dbReference type="Proteomes" id="UP001280415">
    <property type="component" value="Unassembled WGS sequence"/>
</dbReference>
<evidence type="ECO:0000313" key="6">
    <source>
        <dbReference type="EMBL" id="MDV2910576.1"/>
    </source>
</evidence>
<reference evidence="6" key="2">
    <citation type="submission" date="2023-10" db="EMBL/GenBank/DDBJ databases">
        <authorList>
            <person name="Khurajog B."/>
        </authorList>
    </citation>
    <scope>NUCLEOTIDE SEQUENCE</scope>
    <source>
        <strain evidence="6">BF14</strain>
    </source>
</reference>
<dbReference type="PANTHER" id="PTHR30146">
    <property type="entry name" value="LACI-RELATED TRANSCRIPTIONAL REPRESSOR"/>
    <property type="match status" value="1"/>
</dbReference>
<dbReference type="PANTHER" id="PTHR30146:SF148">
    <property type="entry name" value="HTH-TYPE TRANSCRIPTIONAL REPRESSOR PURR-RELATED"/>
    <property type="match status" value="1"/>
</dbReference>
<keyword evidence="4" id="KW-0804">Transcription</keyword>
<organism evidence="6 7">
    <name type="scientific">Pediococcus acidilactici</name>
    <dbReference type="NCBI Taxonomy" id="1254"/>
    <lineage>
        <taxon>Bacteria</taxon>
        <taxon>Bacillati</taxon>
        <taxon>Bacillota</taxon>
        <taxon>Bacilli</taxon>
        <taxon>Lactobacillales</taxon>
        <taxon>Lactobacillaceae</taxon>
        <taxon>Pediococcus</taxon>
        <taxon>Pediococcus acidilactici group</taxon>
    </lineage>
</organism>
<dbReference type="Gene3D" id="3.40.50.2300">
    <property type="match status" value="2"/>
</dbReference>
<evidence type="ECO:0000256" key="1">
    <source>
        <dbReference type="ARBA" id="ARBA00022491"/>
    </source>
</evidence>
<keyword evidence="3 6" id="KW-0238">DNA-binding</keyword>
<name>A0AAW8YLF7_PEDAC</name>
<dbReference type="AlphaFoldDB" id="A0AAW8YLF7"/>
<evidence type="ECO:0000256" key="4">
    <source>
        <dbReference type="ARBA" id="ARBA00023163"/>
    </source>
</evidence>
<dbReference type="InterPro" id="IPR046335">
    <property type="entry name" value="LacI/GalR-like_sensor"/>
</dbReference>
<dbReference type="Pfam" id="PF00356">
    <property type="entry name" value="LacI"/>
    <property type="match status" value="1"/>
</dbReference>
<accession>A0AAW8YLF7</accession>
<feature type="domain" description="HTH lacI-type" evidence="5">
    <location>
        <begin position="2"/>
        <end position="56"/>
    </location>
</feature>
<dbReference type="SMART" id="SM00354">
    <property type="entry name" value="HTH_LACI"/>
    <property type="match status" value="1"/>
</dbReference>
<dbReference type="RefSeq" id="WP_317051894.1">
    <property type="nucleotide sequence ID" value="NZ_CP140878.1"/>
</dbReference>
<dbReference type="InterPro" id="IPR000843">
    <property type="entry name" value="HTH_LacI"/>
</dbReference>
<protein>
    <submittedName>
        <fullName evidence="6">LacI family DNA-binding transcriptional regulator</fullName>
    </submittedName>
</protein>
<dbReference type="SUPFAM" id="SSF53822">
    <property type="entry name" value="Periplasmic binding protein-like I"/>
    <property type="match status" value="1"/>
</dbReference>
<evidence type="ECO:0000259" key="5">
    <source>
        <dbReference type="PROSITE" id="PS50932"/>
    </source>
</evidence>
<gene>
    <name evidence="6" type="ORF">R0H03_01655</name>
</gene>
<dbReference type="PRINTS" id="PR00036">
    <property type="entry name" value="HTHLACI"/>
</dbReference>
<keyword evidence="1" id="KW-0678">Repressor</keyword>
<dbReference type="GO" id="GO:0003700">
    <property type="term" value="F:DNA-binding transcription factor activity"/>
    <property type="evidence" value="ECO:0007669"/>
    <property type="project" value="TreeGrafter"/>
</dbReference>
<comment type="caution">
    <text evidence="6">The sequence shown here is derived from an EMBL/GenBank/DDBJ whole genome shotgun (WGS) entry which is preliminary data.</text>
</comment>
<dbReference type="Pfam" id="PF13377">
    <property type="entry name" value="Peripla_BP_3"/>
    <property type="match status" value="1"/>
</dbReference>
<dbReference type="InterPro" id="IPR010982">
    <property type="entry name" value="Lambda_DNA-bd_dom_sf"/>
</dbReference>
<reference evidence="6" key="1">
    <citation type="journal article" date="2023" name="PeerJ">
        <title>Selection and evaluation of lactic acid bacteria from chicken feces in Thailand as potential probiotics.</title>
        <authorList>
            <person name="Khurajog B."/>
            <person name="Disastra Y."/>
            <person name="Lawwyne L.D."/>
            <person name="Sirichokchatchawan W."/>
            <person name="Niyomtham W."/>
            <person name="Yindee J."/>
            <person name="Hampson D.J."/>
            <person name="Prapasarakul N."/>
        </authorList>
    </citation>
    <scope>NUCLEOTIDE SEQUENCE</scope>
    <source>
        <strain evidence="6">BF14</strain>
    </source>
</reference>
<dbReference type="CDD" id="cd01392">
    <property type="entry name" value="HTH_LacI"/>
    <property type="match status" value="1"/>
</dbReference>
<dbReference type="CDD" id="cd06267">
    <property type="entry name" value="PBP1_LacI_sugar_binding-like"/>
    <property type="match status" value="1"/>
</dbReference>
<dbReference type="PROSITE" id="PS50932">
    <property type="entry name" value="HTH_LACI_2"/>
    <property type="match status" value="1"/>
</dbReference>
<sequence length="336" mass="37182">MATINDVAKLAGVSRSTVSRAFNSDTSIKQTTKEKVMLAAQKLGYTPSLSARGLAINKKFVIGLFMTRVHEDASTYFSTIISAVNEMLPSEYLLSIFNIASLQQNNEIINDRFDGAIVFSQSESDNPIIEKLIALHIPTAVVLRKFNNYSVDNVYANEKQAMKDVINYVSKMGHQKIGFINGSANFTSSKVRREGLLEAVLKNHMILSSEVDKQGEFSLDSGEKLMSQIIEMPSNLLPTCVICASDDIALGALKACHGAHFKLPQKISITGYDDIPYSQITSPSLTTVVNPLRKMAKKGMEFLMYRIKNPDTKRQSFEATPSLLIRNSVKKISQNN</sequence>
<keyword evidence="2" id="KW-0805">Transcription regulation</keyword>
<dbReference type="EMBL" id="JAWJAX010000002">
    <property type="protein sequence ID" value="MDV2910576.1"/>
    <property type="molecule type" value="Genomic_DNA"/>
</dbReference>